<proteinExistence type="predicted"/>
<dbReference type="PANTHER" id="PTHR45662:SF2">
    <property type="entry name" value="PHOSPHATIDYLINOSITOL-3-PHOSPHATASE SAC1"/>
    <property type="match status" value="1"/>
</dbReference>
<dbReference type="GO" id="GO:0046856">
    <property type="term" value="P:phosphatidylinositol dephosphorylation"/>
    <property type="evidence" value="ECO:0007669"/>
    <property type="project" value="TreeGrafter"/>
</dbReference>
<protein>
    <recommendedName>
        <fullName evidence="2">SAC domain-containing protein</fullName>
    </recommendedName>
</protein>
<dbReference type="AlphaFoldDB" id="A0AAW1QKF3"/>
<evidence type="ECO:0000256" key="1">
    <source>
        <dbReference type="SAM" id="Phobius"/>
    </source>
</evidence>
<organism evidence="3 4">
    <name type="scientific">Elliptochloris bilobata</name>
    <dbReference type="NCBI Taxonomy" id="381761"/>
    <lineage>
        <taxon>Eukaryota</taxon>
        <taxon>Viridiplantae</taxon>
        <taxon>Chlorophyta</taxon>
        <taxon>core chlorophytes</taxon>
        <taxon>Trebouxiophyceae</taxon>
        <taxon>Trebouxiophyceae incertae sedis</taxon>
        <taxon>Elliptochloris clade</taxon>
        <taxon>Elliptochloris</taxon>
    </lineage>
</organism>
<feature type="domain" description="SAC" evidence="2">
    <location>
        <begin position="1"/>
        <end position="108"/>
    </location>
</feature>
<accession>A0AAW1QKF3</accession>
<evidence type="ECO:0000259" key="2">
    <source>
        <dbReference type="PROSITE" id="PS50275"/>
    </source>
</evidence>
<dbReference type="GO" id="GO:0005783">
    <property type="term" value="C:endoplasmic reticulum"/>
    <property type="evidence" value="ECO:0007669"/>
    <property type="project" value="TreeGrafter"/>
</dbReference>
<dbReference type="GO" id="GO:0043812">
    <property type="term" value="F:phosphatidylinositol-4-phosphate phosphatase activity"/>
    <property type="evidence" value="ECO:0007669"/>
    <property type="project" value="TreeGrafter"/>
</dbReference>
<keyword evidence="1" id="KW-1133">Transmembrane helix</keyword>
<dbReference type="Proteomes" id="UP001445335">
    <property type="component" value="Unassembled WGS sequence"/>
</dbReference>
<dbReference type="PANTHER" id="PTHR45662">
    <property type="entry name" value="PHOSPHATIDYLINOSITIDE PHOSPHATASE SAC1"/>
    <property type="match status" value="1"/>
</dbReference>
<name>A0AAW1QKF3_9CHLO</name>
<keyword evidence="1" id="KW-0812">Transmembrane</keyword>
<keyword evidence="4" id="KW-1185">Reference proteome</keyword>
<feature type="transmembrane region" description="Helical" evidence="1">
    <location>
        <begin position="176"/>
        <end position="197"/>
    </location>
</feature>
<dbReference type="InterPro" id="IPR002013">
    <property type="entry name" value="SAC_dom"/>
</dbReference>
<dbReference type="PROSITE" id="PS50275">
    <property type="entry name" value="SAC"/>
    <property type="match status" value="1"/>
</dbReference>
<comment type="caution">
    <text evidence="3">The sequence shown here is derived from an EMBL/GenBank/DDBJ whole genome shotgun (WGS) entry which is preliminary data.</text>
</comment>
<dbReference type="EMBL" id="JALJOU010000097">
    <property type="protein sequence ID" value="KAK9821743.1"/>
    <property type="molecule type" value="Genomic_DNA"/>
</dbReference>
<evidence type="ECO:0000313" key="4">
    <source>
        <dbReference type="Proteomes" id="UP001445335"/>
    </source>
</evidence>
<gene>
    <name evidence="3" type="ORF">WJX81_001555</name>
</gene>
<sequence length="247" mass="26486">MRRHALRQAGEAVGADRQRRGALWLVQAGGAGGGGRQRGALRINCIDCLDRTNVVQGWLARKQLERLLAQLGLVAPGMPLPEAFPEVERQFRLVWADHGDDISRQYAGTGALKSGFTRTGRRSVGGLLDDGAKSAARYLRNNFADGRRQDALDLLTGAYVPSKEKPSPFKPQPSPALPFAAAMVALLWAAVTAWRMATGRHEASVAGAAQLVLLPLALAGAILAALVRNGSRLVNCPQLCPDLTQPW</sequence>
<reference evidence="3 4" key="1">
    <citation type="journal article" date="2024" name="Nat. Commun.">
        <title>Phylogenomics reveals the evolutionary origins of lichenization in chlorophyte algae.</title>
        <authorList>
            <person name="Puginier C."/>
            <person name="Libourel C."/>
            <person name="Otte J."/>
            <person name="Skaloud P."/>
            <person name="Haon M."/>
            <person name="Grisel S."/>
            <person name="Petersen M."/>
            <person name="Berrin J.G."/>
            <person name="Delaux P.M."/>
            <person name="Dal Grande F."/>
            <person name="Keller J."/>
        </authorList>
    </citation>
    <scope>NUCLEOTIDE SEQUENCE [LARGE SCALE GENOMIC DNA]</scope>
    <source>
        <strain evidence="3 4">SAG 245.80</strain>
    </source>
</reference>
<evidence type="ECO:0000313" key="3">
    <source>
        <dbReference type="EMBL" id="KAK9821743.1"/>
    </source>
</evidence>
<feature type="transmembrane region" description="Helical" evidence="1">
    <location>
        <begin position="203"/>
        <end position="227"/>
    </location>
</feature>
<keyword evidence="1" id="KW-0472">Membrane</keyword>